<dbReference type="EMBL" id="CP036433">
    <property type="protein sequence ID" value="QDU98174.1"/>
    <property type="molecule type" value="Genomic_DNA"/>
</dbReference>
<keyword evidence="4" id="KW-0378">Hydrolase</keyword>
<evidence type="ECO:0000313" key="4">
    <source>
        <dbReference type="EMBL" id="QDU98174.1"/>
    </source>
</evidence>
<proteinExistence type="predicted"/>
<keyword evidence="2" id="KW-0812">Transmembrane</keyword>
<protein>
    <submittedName>
        <fullName evidence="4">CAAX amino terminal protease self-immunity</fullName>
    </submittedName>
</protein>
<feature type="transmembrane region" description="Helical" evidence="2">
    <location>
        <begin position="595"/>
        <end position="612"/>
    </location>
</feature>
<name>A0A518E275_9BACT</name>
<dbReference type="RefSeq" id="WP_145057212.1">
    <property type="nucleotide sequence ID" value="NZ_CP036433.1"/>
</dbReference>
<dbReference type="GO" id="GO:0006508">
    <property type="term" value="P:proteolysis"/>
    <property type="evidence" value="ECO:0007669"/>
    <property type="project" value="UniProtKB-KW"/>
</dbReference>
<keyword evidence="2" id="KW-0472">Membrane</keyword>
<organism evidence="4 5">
    <name type="scientific">Lignipirellula cremea</name>
    <dbReference type="NCBI Taxonomy" id="2528010"/>
    <lineage>
        <taxon>Bacteria</taxon>
        <taxon>Pseudomonadati</taxon>
        <taxon>Planctomycetota</taxon>
        <taxon>Planctomycetia</taxon>
        <taxon>Pirellulales</taxon>
        <taxon>Pirellulaceae</taxon>
        <taxon>Lignipirellula</taxon>
    </lineage>
</organism>
<dbReference type="Proteomes" id="UP000317648">
    <property type="component" value="Chromosome"/>
</dbReference>
<dbReference type="GO" id="GO:0004175">
    <property type="term" value="F:endopeptidase activity"/>
    <property type="evidence" value="ECO:0007669"/>
    <property type="project" value="UniProtKB-ARBA"/>
</dbReference>
<feature type="transmembrane region" description="Helical" evidence="2">
    <location>
        <begin position="357"/>
        <end position="384"/>
    </location>
</feature>
<evidence type="ECO:0000313" key="5">
    <source>
        <dbReference type="Proteomes" id="UP000317648"/>
    </source>
</evidence>
<dbReference type="InterPro" id="IPR003675">
    <property type="entry name" value="Rce1/LyrA-like_dom"/>
</dbReference>
<feature type="transmembrane region" description="Helical" evidence="2">
    <location>
        <begin position="472"/>
        <end position="500"/>
    </location>
</feature>
<keyword evidence="2" id="KW-1133">Transmembrane helix</keyword>
<dbReference type="KEGG" id="lcre:Pla8534_60350"/>
<feature type="region of interest" description="Disordered" evidence="1">
    <location>
        <begin position="241"/>
        <end position="340"/>
    </location>
</feature>
<evidence type="ECO:0000259" key="3">
    <source>
        <dbReference type="Pfam" id="PF02517"/>
    </source>
</evidence>
<evidence type="ECO:0000256" key="2">
    <source>
        <dbReference type="SAM" id="Phobius"/>
    </source>
</evidence>
<feature type="transmembrane region" description="Helical" evidence="2">
    <location>
        <begin position="619"/>
        <end position="640"/>
    </location>
</feature>
<sequence>MSFVDPPRGGEDQPAESEYVLASDYRPDMFVGSDGNETPPGINWSLSGKLWAGVSWGVILVIVGLFLFSPYRRAANLDPLEEAAEEAPESPHSTPDSVVFELQAKYLVGAGQLPGISKEELFQEGRRLFNSGPMDRRFRFITLTGEMAGPTAALEELSSLQELLKKHQHRLTEQEQETFDLLRRAYTDYSQQEWTAPSLSATDKQKLETRLGWFGRLALAPDQSLPSEELDPELSNALEAATETSGGIAGSQDVDRDSPPEPVYDSPPEPTSAGSSEVKEDSQPESAEESVPPADVENPDENEAAAEVDVTEEFDAPPEPARTPAEQSEESAEDAAAAAPVVTTPGRSTLLGEAMRIMALILSVGMLGLAIGFLGLIGGGVFMALIVKRRLKSRVDAGSPHGGVYAETFALWLVLFLVLGMAASLIESGSWGLALQALVFFGSLSVLIWPLIRGVSWNTLVRDIGWTRPVSYWDPVLGVICHICSVPLLLTGLLGTMIVFQLVGMTAGEAAGDPFAPISSPAHPAVQWMADAGLWGKLQIALLACVAAPIVEETMFRGVLYRHLRDATAGWRITASVTFAAILNGLVFAAIHPQGIIAIPILGAIAVGFSLMREWRGSLVTSMAAHAFNNSMVMGMLFFLL</sequence>
<feature type="compositionally biased region" description="Acidic residues" evidence="1">
    <location>
        <begin position="297"/>
        <end position="316"/>
    </location>
</feature>
<dbReference type="Pfam" id="PF02517">
    <property type="entry name" value="Rce1-like"/>
    <property type="match status" value="1"/>
</dbReference>
<feature type="transmembrane region" description="Helical" evidence="2">
    <location>
        <begin position="569"/>
        <end position="589"/>
    </location>
</feature>
<dbReference type="OrthoDB" id="4177129at2"/>
<reference evidence="4 5" key="1">
    <citation type="submission" date="2019-02" db="EMBL/GenBank/DDBJ databases">
        <title>Deep-cultivation of Planctomycetes and their phenomic and genomic characterization uncovers novel biology.</title>
        <authorList>
            <person name="Wiegand S."/>
            <person name="Jogler M."/>
            <person name="Boedeker C."/>
            <person name="Pinto D."/>
            <person name="Vollmers J."/>
            <person name="Rivas-Marin E."/>
            <person name="Kohn T."/>
            <person name="Peeters S.H."/>
            <person name="Heuer A."/>
            <person name="Rast P."/>
            <person name="Oberbeckmann S."/>
            <person name="Bunk B."/>
            <person name="Jeske O."/>
            <person name="Meyerdierks A."/>
            <person name="Storesund J.E."/>
            <person name="Kallscheuer N."/>
            <person name="Luecker S."/>
            <person name="Lage O.M."/>
            <person name="Pohl T."/>
            <person name="Merkel B.J."/>
            <person name="Hornburger P."/>
            <person name="Mueller R.-W."/>
            <person name="Bruemmer F."/>
            <person name="Labrenz M."/>
            <person name="Spormann A.M."/>
            <person name="Op den Camp H."/>
            <person name="Overmann J."/>
            <person name="Amann R."/>
            <person name="Jetten M.S.M."/>
            <person name="Mascher T."/>
            <person name="Medema M.H."/>
            <person name="Devos D.P."/>
            <person name="Kaster A.-K."/>
            <person name="Ovreas L."/>
            <person name="Rohde M."/>
            <person name="Galperin M.Y."/>
            <person name="Jogler C."/>
        </authorList>
    </citation>
    <scope>NUCLEOTIDE SEQUENCE [LARGE SCALE GENOMIC DNA]</scope>
    <source>
        <strain evidence="4 5">Pla85_3_4</strain>
    </source>
</reference>
<feature type="transmembrane region" description="Helical" evidence="2">
    <location>
        <begin position="433"/>
        <end position="452"/>
    </location>
</feature>
<feature type="compositionally biased region" description="Pro residues" evidence="1">
    <location>
        <begin position="260"/>
        <end position="270"/>
    </location>
</feature>
<evidence type="ECO:0000256" key="1">
    <source>
        <dbReference type="SAM" id="MobiDB-lite"/>
    </source>
</evidence>
<dbReference type="AlphaFoldDB" id="A0A518E275"/>
<accession>A0A518E275</accession>
<gene>
    <name evidence="4" type="ORF">Pla8534_60350</name>
</gene>
<dbReference type="GO" id="GO:0080120">
    <property type="term" value="P:CAAX-box protein maturation"/>
    <property type="evidence" value="ECO:0007669"/>
    <property type="project" value="UniProtKB-ARBA"/>
</dbReference>
<feature type="domain" description="CAAX prenyl protease 2/Lysostaphin resistance protein A-like" evidence="3">
    <location>
        <begin position="538"/>
        <end position="632"/>
    </location>
</feature>
<keyword evidence="5" id="KW-1185">Reference proteome</keyword>
<feature type="transmembrane region" description="Helical" evidence="2">
    <location>
        <begin position="404"/>
        <end position="426"/>
    </location>
</feature>
<keyword evidence="4" id="KW-0645">Protease</keyword>